<accession>A0ABS8VIR2</accession>
<feature type="region of interest" description="Disordered" evidence="1">
    <location>
        <begin position="133"/>
        <end position="165"/>
    </location>
</feature>
<sequence length="165" mass="18182">MTSSSTSNAKVIIDREGKKGGDEHDDYSVVVEGSAGLYWSSDGEEKKGSAWQWFLVWVKVVYAVVHRRDRAMMCEKSNGGPHGEKRTKGRGEGEVGDGGDAPSVVYGCFSFVGGRTWRETKRRGQRLKMKERGEMFGGRGPSKKMKGRSTGVCGGLKEKNEEKII</sequence>
<gene>
    <name evidence="2" type="ORF">HAX54_036150</name>
</gene>
<reference evidence="2 3" key="1">
    <citation type="journal article" date="2021" name="BMC Genomics">
        <title>Datura genome reveals duplications of psychoactive alkaloid biosynthetic genes and high mutation rate following tissue culture.</title>
        <authorList>
            <person name="Rajewski A."/>
            <person name="Carter-House D."/>
            <person name="Stajich J."/>
            <person name="Litt A."/>
        </authorList>
    </citation>
    <scope>NUCLEOTIDE SEQUENCE [LARGE SCALE GENOMIC DNA]</scope>
    <source>
        <strain evidence="2">AR-01</strain>
    </source>
</reference>
<dbReference type="Proteomes" id="UP000823775">
    <property type="component" value="Unassembled WGS sequence"/>
</dbReference>
<comment type="caution">
    <text evidence="2">The sequence shown here is derived from an EMBL/GenBank/DDBJ whole genome shotgun (WGS) entry which is preliminary data.</text>
</comment>
<organism evidence="2 3">
    <name type="scientific">Datura stramonium</name>
    <name type="common">Jimsonweed</name>
    <name type="synonym">Common thornapple</name>
    <dbReference type="NCBI Taxonomy" id="4076"/>
    <lineage>
        <taxon>Eukaryota</taxon>
        <taxon>Viridiplantae</taxon>
        <taxon>Streptophyta</taxon>
        <taxon>Embryophyta</taxon>
        <taxon>Tracheophyta</taxon>
        <taxon>Spermatophyta</taxon>
        <taxon>Magnoliopsida</taxon>
        <taxon>eudicotyledons</taxon>
        <taxon>Gunneridae</taxon>
        <taxon>Pentapetalae</taxon>
        <taxon>asterids</taxon>
        <taxon>lamiids</taxon>
        <taxon>Solanales</taxon>
        <taxon>Solanaceae</taxon>
        <taxon>Solanoideae</taxon>
        <taxon>Datureae</taxon>
        <taxon>Datura</taxon>
    </lineage>
</organism>
<evidence type="ECO:0000313" key="3">
    <source>
        <dbReference type="Proteomes" id="UP000823775"/>
    </source>
</evidence>
<name>A0ABS8VIR2_DATST</name>
<keyword evidence="3" id="KW-1185">Reference proteome</keyword>
<dbReference type="EMBL" id="JACEIK010004768">
    <property type="protein sequence ID" value="MCD9646377.1"/>
    <property type="molecule type" value="Genomic_DNA"/>
</dbReference>
<protein>
    <submittedName>
        <fullName evidence="2">Uncharacterized protein</fullName>
    </submittedName>
</protein>
<feature type="compositionally biased region" description="Basic and acidic residues" evidence="1">
    <location>
        <begin position="156"/>
        <end position="165"/>
    </location>
</feature>
<feature type="region of interest" description="Disordered" evidence="1">
    <location>
        <begin position="75"/>
        <end position="98"/>
    </location>
</feature>
<evidence type="ECO:0000256" key="1">
    <source>
        <dbReference type="SAM" id="MobiDB-lite"/>
    </source>
</evidence>
<evidence type="ECO:0000313" key="2">
    <source>
        <dbReference type="EMBL" id="MCD9646377.1"/>
    </source>
</evidence>
<feature type="compositionally biased region" description="Basic and acidic residues" evidence="1">
    <location>
        <begin position="12"/>
        <end position="22"/>
    </location>
</feature>
<feature type="region of interest" description="Disordered" evidence="1">
    <location>
        <begin position="1"/>
        <end position="26"/>
    </location>
</feature>
<feature type="compositionally biased region" description="Basic and acidic residues" evidence="1">
    <location>
        <begin position="82"/>
        <end position="93"/>
    </location>
</feature>
<proteinExistence type="predicted"/>